<keyword evidence="2" id="KW-1185">Reference proteome</keyword>
<name>A0A5D3KT61_9BRAD</name>
<dbReference type="EMBL" id="VSSS01000002">
    <property type="protein sequence ID" value="TYM00094.1"/>
    <property type="molecule type" value="Genomic_DNA"/>
</dbReference>
<organism evidence="1 2">
    <name type="scientific">Bradyrhizobium rifense</name>
    <dbReference type="NCBI Taxonomy" id="515499"/>
    <lineage>
        <taxon>Bacteria</taxon>
        <taxon>Pseudomonadati</taxon>
        <taxon>Pseudomonadota</taxon>
        <taxon>Alphaproteobacteria</taxon>
        <taxon>Hyphomicrobiales</taxon>
        <taxon>Nitrobacteraceae</taxon>
        <taxon>Bradyrhizobium</taxon>
    </lineage>
</organism>
<protein>
    <submittedName>
        <fullName evidence="1">Uncharacterized protein</fullName>
    </submittedName>
</protein>
<dbReference type="Proteomes" id="UP000324758">
    <property type="component" value="Unassembled WGS sequence"/>
</dbReference>
<accession>A0A5D3KT61</accession>
<proteinExistence type="predicted"/>
<reference evidence="1 2" key="1">
    <citation type="submission" date="2019-08" db="EMBL/GenBank/DDBJ databases">
        <title>Bradyrhizobium hipponensis sp. nov., a rhizobium isolated from a Lupinus angustifolius root nodule in Tunisia.</title>
        <authorList>
            <person name="Off K."/>
            <person name="Rejili M."/>
            <person name="Mars M."/>
            <person name="Brachmann A."/>
            <person name="Marin M."/>
        </authorList>
    </citation>
    <scope>NUCLEOTIDE SEQUENCE [LARGE SCALE GENOMIC DNA]</scope>
    <source>
        <strain evidence="1 2">CTAW71</strain>
    </source>
</reference>
<dbReference type="AlphaFoldDB" id="A0A5D3KT61"/>
<comment type="caution">
    <text evidence="1">The sequence shown here is derived from an EMBL/GenBank/DDBJ whole genome shotgun (WGS) entry which is preliminary data.</text>
</comment>
<sequence length="78" mass="8887">MAPPHKSQLRCPPDRALLDELYDYVRAPAHPGRRRAKRVSATWTVTDDWPSGVPVTETEIDVFEAWFGDLFDELFGEG</sequence>
<gene>
    <name evidence="1" type="ORF">FXB40_00795</name>
</gene>
<dbReference type="OrthoDB" id="7193207at2"/>
<evidence type="ECO:0000313" key="1">
    <source>
        <dbReference type="EMBL" id="TYM00094.1"/>
    </source>
</evidence>
<evidence type="ECO:0000313" key="2">
    <source>
        <dbReference type="Proteomes" id="UP000324758"/>
    </source>
</evidence>